<evidence type="ECO:0000313" key="2">
    <source>
        <dbReference type="EMBL" id="KAK8041285.1"/>
    </source>
</evidence>
<feature type="compositionally biased region" description="Low complexity" evidence="1">
    <location>
        <begin position="349"/>
        <end position="366"/>
    </location>
</feature>
<dbReference type="RefSeq" id="XP_066708830.1">
    <property type="nucleotide sequence ID" value="XM_066865701.1"/>
</dbReference>
<dbReference type="EMBL" id="JAQQWL010000015">
    <property type="protein sequence ID" value="KAK8041285.1"/>
    <property type="molecule type" value="Genomic_DNA"/>
</dbReference>
<evidence type="ECO:0000256" key="1">
    <source>
        <dbReference type="SAM" id="MobiDB-lite"/>
    </source>
</evidence>
<proteinExistence type="predicted"/>
<reference evidence="2 3" key="1">
    <citation type="submission" date="2023-01" db="EMBL/GenBank/DDBJ databases">
        <title>Analysis of 21 Apiospora genomes using comparative genomics revels a genus with tremendous synthesis potential of carbohydrate active enzymes and secondary metabolites.</title>
        <authorList>
            <person name="Sorensen T."/>
        </authorList>
    </citation>
    <scope>NUCLEOTIDE SEQUENCE [LARGE SCALE GENOMIC DNA]</scope>
    <source>
        <strain evidence="2 3">CBS 135458</strain>
    </source>
</reference>
<evidence type="ECO:0000313" key="3">
    <source>
        <dbReference type="Proteomes" id="UP001480595"/>
    </source>
</evidence>
<accession>A0ABR1T5N5</accession>
<sequence length="379" mass="41920">MSTTVNAAAAVFDADLSAFLQNEIMCRGWEGLATGLPYEESTATWWDTHGLECNATGVASRLAPQLIEFLKQARTVRPDLHDQVIGTNFFYYLSGMSWPGSIFPDWIRTVFDPEEPDADRYGILYHATSLMSHPVGLIFDQHTLKGRRVQSLTIDDTIVEPSQRPWVPLQDIFAAYLDMNDLGKIAVEDPAAANLEYIFRNRDAVIAGTWKPKGWPYQRPWLLKPHSQAILDRSVTALGNLLDAIEKRMPPPTRTAELVGEGPRPGTPEDEGVIVGMTSVAEKLVSTNQASENSFLVKFLRQADGLLASARPELLFVAPGLRIPNHDDVAMKQPFEGWMTSNSTLRFSSSAASSAIARPHSPPSRAGHGTRSRPRTRRG</sequence>
<name>A0ABR1T5N5_9PEZI</name>
<dbReference type="Proteomes" id="UP001480595">
    <property type="component" value="Unassembled WGS sequence"/>
</dbReference>
<protein>
    <submittedName>
        <fullName evidence="2">Uncharacterized protein</fullName>
    </submittedName>
</protein>
<dbReference type="GeneID" id="92098764"/>
<organism evidence="2 3">
    <name type="scientific">Apiospora phragmitis</name>
    <dbReference type="NCBI Taxonomy" id="2905665"/>
    <lineage>
        <taxon>Eukaryota</taxon>
        <taxon>Fungi</taxon>
        <taxon>Dikarya</taxon>
        <taxon>Ascomycota</taxon>
        <taxon>Pezizomycotina</taxon>
        <taxon>Sordariomycetes</taxon>
        <taxon>Xylariomycetidae</taxon>
        <taxon>Amphisphaeriales</taxon>
        <taxon>Apiosporaceae</taxon>
        <taxon>Apiospora</taxon>
    </lineage>
</organism>
<comment type="caution">
    <text evidence="2">The sequence shown here is derived from an EMBL/GenBank/DDBJ whole genome shotgun (WGS) entry which is preliminary data.</text>
</comment>
<feature type="compositionally biased region" description="Basic residues" evidence="1">
    <location>
        <begin position="368"/>
        <end position="379"/>
    </location>
</feature>
<keyword evidence="3" id="KW-1185">Reference proteome</keyword>
<gene>
    <name evidence="2" type="ORF">PG994_014292</name>
</gene>
<feature type="region of interest" description="Disordered" evidence="1">
    <location>
        <begin position="349"/>
        <end position="379"/>
    </location>
</feature>